<evidence type="ECO:0000259" key="5">
    <source>
        <dbReference type="PROSITE" id="PS50825"/>
    </source>
</evidence>
<feature type="non-terminal residue" evidence="6">
    <location>
        <position position="1"/>
    </location>
</feature>
<protein>
    <recommendedName>
        <fullName evidence="8">HYR domain-containing protein</fullName>
    </recommendedName>
</protein>
<sequence>TSGYAGDECELASNDVCIGYCSHGGSCTKKDGFPFCDCMQGWEGQRCEIRQQITVSMANLVVRSENPVPSIVYFPPLYEFSACGWVNFANDAGKQVIMSILGEMSMISITSSGLDLRENLFASWTTNFTFTNEGWNHFCLMCSVQHCDFYSNGILEFTTKKMRDLYYAAVLANPDDPLSERFDGQLNQIEIYSNISSEDVQRLYVDCNAHVNQLNPDTVVVYWSQFIAQFPTEDLYLPGQCQRTHPDRAKPIATFYPDNQYIIGKDLLTIVSWAEPSWSNNTEIVSVVSNFRTGDAFSWGDFHVVYTATDSSGNVPRCEFDVFIAANECALPEYSSQFGNMTVQDTISEQVGSY</sequence>
<gene>
    <name evidence="6" type="ORF">PMAYCL1PPCAC_10915</name>
</gene>
<evidence type="ECO:0000259" key="4">
    <source>
        <dbReference type="PROSITE" id="PS50026"/>
    </source>
</evidence>
<dbReference type="Gene3D" id="2.10.25.10">
    <property type="entry name" value="Laminin"/>
    <property type="match status" value="1"/>
</dbReference>
<evidence type="ECO:0000313" key="6">
    <source>
        <dbReference type="EMBL" id="GMR40720.1"/>
    </source>
</evidence>
<evidence type="ECO:0000256" key="3">
    <source>
        <dbReference type="PROSITE-ProRule" id="PRU00076"/>
    </source>
</evidence>
<dbReference type="Gene3D" id="2.60.120.200">
    <property type="match status" value="1"/>
</dbReference>
<dbReference type="PROSITE" id="PS50825">
    <property type="entry name" value="HYR"/>
    <property type="match status" value="1"/>
</dbReference>
<evidence type="ECO:0000313" key="7">
    <source>
        <dbReference type="Proteomes" id="UP001328107"/>
    </source>
</evidence>
<dbReference type="SUPFAM" id="SSF49899">
    <property type="entry name" value="Concanavalin A-like lectins/glucanases"/>
    <property type="match status" value="1"/>
</dbReference>
<feature type="disulfide bond" evidence="3">
    <location>
        <begin position="38"/>
        <end position="47"/>
    </location>
</feature>
<evidence type="ECO:0008006" key="8">
    <source>
        <dbReference type="Google" id="ProtNLM"/>
    </source>
</evidence>
<dbReference type="Proteomes" id="UP001328107">
    <property type="component" value="Unassembled WGS sequence"/>
</dbReference>
<keyword evidence="7" id="KW-1185">Reference proteome</keyword>
<reference evidence="7" key="1">
    <citation type="submission" date="2022-10" db="EMBL/GenBank/DDBJ databases">
        <title>Genome assembly of Pristionchus species.</title>
        <authorList>
            <person name="Yoshida K."/>
            <person name="Sommer R.J."/>
        </authorList>
    </citation>
    <scope>NUCLEOTIDE SEQUENCE [LARGE SCALE GENOMIC DNA]</scope>
    <source>
        <strain evidence="7">RS5460</strain>
    </source>
</reference>
<dbReference type="PROSITE" id="PS01186">
    <property type="entry name" value="EGF_2"/>
    <property type="match status" value="1"/>
</dbReference>
<dbReference type="CDD" id="cd00054">
    <property type="entry name" value="EGF_CA"/>
    <property type="match status" value="1"/>
</dbReference>
<keyword evidence="3" id="KW-0245">EGF-like domain</keyword>
<name>A0AAN4ZN99_9BILA</name>
<feature type="disulfide bond" evidence="3">
    <location>
        <begin position="17"/>
        <end position="27"/>
    </location>
</feature>
<organism evidence="6 7">
    <name type="scientific">Pristionchus mayeri</name>
    <dbReference type="NCBI Taxonomy" id="1317129"/>
    <lineage>
        <taxon>Eukaryota</taxon>
        <taxon>Metazoa</taxon>
        <taxon>Ecdysozoa</taxon>
        <taxon>Nematoda</taxon>
        <taxon>Chromadorea</taxon>
        <taxon>Rhabditida</taxon>
        <taxon>Rhabditina</taxon>
        <taxon>Diplogasteromorpha</taxon>
        <taxon>Diplogasteroidea</taxon>
        <taxon>Neodiplogasteridae</taxon>
        <taxon>Pristionchus</taxon>
    </lineage>
</organism>
<dbReference type="Pfam" id="PF02494">
    <property type="entry name" value="HYR"/>
    <property type="match status" value="1"/>
</dbReference>
<dbReference type="EMBL" id="BTRK01000003">
    <property type="protein sequence ID" value="GMR40720.1"/>
    <property type="molecule type" value="Genomic_DNA"/>
</dbReference>
<evidence type="ECO:0000256" key="1">
    <source>
        <dbReference type="ARBA" id="ARBA00022737"/>
    </source>
</evidence>
<feature type="domain" description="EGF-like" evidence="4">
    <location>
        <begin position="13"/>
        <end position="48"/>
    </location>
</feature>
<evidence type="ECO:0000256" key="2">
    <source>
        <dbReference type="ARBA" id="ARBA00023157"/>
    </source>
</evidence>
<comment type="caution">
    <text evidence="6">The sequence shown here is derived from an EMBL/GenBank/DDBJ whole genome shotgun (WGS) entry which is preliminary data.</text>
</comment>
<dbReference type="InterPro" id="IPR003410">
    <property type="entry name" value="HYR_dom"/>
</dbReference>
<comment type="caution">
    <text evidence="3">Lacks conserved residue(s) required for the propagation of feature annotation.</text>
</comment>
<feature type="domain" description="HYR" evidence="5">
    <location>
        <begin position="246"/>
        <end position="326"/>
    </location>
</feature>
<accession>A0AAN4ZN99</accession>
<dbReference type="InterPro" id="IPR013320">
    <property type="entry name" value="ConA-like_dom_sf"/>
</dbReference>
<dbReference type="AlphaFoldDB" id="A0AAN4ZN99"/>
<dbReference type="InterPro" id="IPR000742">
    <property type="entry name" value="EGF"/>
</dbReference>
<proteinExistence type="predicted"/>
<dbReference type="PROSITE" id="PS00022">
    <property type="entry name" value="EGF_1"/>
    <property type="match status" value="1"/>
</dbReference>
<dbReference type="PROSITE" id="PS50026">
    <property type="entry name" value="EGF_3"/>
    <property type="match status" value="1"/>
</dbReference>
<dbReference type="SUPFAM" id="SSF57196">
    <property type="entry name" value="EGF/Laminin"/>
    <property type="match status" value="1"/>
</dbReference>
<keyword evidence="2 3" id="KW-1015">Disulfide bond</keyword>
<keyword evidence="1" id="KW-0677">Repeat</keyword>